<dbReference type="OrthoDB" id="185373at2759"/>
<dbReference type="Proteomes" id="UP000243498">
    <property type="component" value="Unassembled WGS sequence"/>
</dbReference>
<feature type="coiled-coil region" evidence="1">
    <location>
        <begin position="157"/>
        <end position="184"/>
    </location>
</feature>
<evidence type="ECO:0000313" key="4">
    <source>
        <dbReference type="Proteomes" id="UP000243498"/>
    </source>
</evidence>
<keyword evidence="4" id="KW-1185">Reference proteome</keyword>
<name>A0A167CMB2_METRR</name>
<sequence>MQYLWVRAGRAHRCGCRACSTAVGVAGRRATGAAGRRKATFAEIFTACYSSVFATAAIVDAVRKDDRRKELDRQLEEAKRELGELLERSNPISPKTEANTSDISIKQMDILWKSLKAIYQNRPYMKEIDKPAMIDASELVANLKENYYNAEGEYYLRSSSQIDYEQLERAIMDEEQDSRISSREALNQIQLLRESQSVEYLVRQLLRRAELIDTDLNECPSFTEARGLTERGYPNFSFRSVNPGKASKNTIALNRQIRHLVNTNDLSWKEIIGRVCYNIFVSAYPPDMHTYNTLIVAFDRAGRHAFSDALVYSFFHQRLLKPTPSTFTAILNHYKITHNHGQFLRTLACLTGLEEKYGGKMGRRHVKDIELWGMEKLAANTSLRTRTGNWVWEHVPLNIPLVETVLNGLLYFKLFDEAASFFVSCMRAGVSLSSRAVKQLFDECVAALDWRAAVRLVRGLSNGQKRWEVLLSQEDVDTAAHLVGRVLALIDFCGLNSHGEHVGEKRLKNLDISGPKLHRLLDSLVKAKLLLPDVYSGSLQAANAEARTESSRSKSRLLQLESLWKEYVFVRKTTNSIESKLLCPEFSSTFRTAMAMHIGASAVRKSLMLAREFQDAVSPNVSPSHQSPRAIRNNYTSDEESLGEGIEAVTVTDDWMELQGGSKLQDLQKTASTATADWSRKQDRLASQGLCFKSRGLLTWQRPSQRIVYTERRQLVVGT</sequence>
<feature type="coiled-coil region" evidence="1">
    <location>
        <begin position="61"/>
        <end position="88"/>
    </location>
</feature>
<keyword evidence="1" id="KW-0175">Coiled coil</keyword>
<reference evidence="2 4" key="1">
    <citation type="journal article" date="2016" name="Genome Biol. Evol.">
        <title>Divergent and convergent evolution of fungal pathogenicity.</title>
        <authorList>
            <person name="Shang Y."/>
            <person name="Xiao G."/>
            <person name="Zheng P."/>
            <person name="Cen K."/>
            <person name="Zhan S."/>
            <person name="Wang C."/>
        </authorList>
    </citation>
    <scope>NUCLEOTIDE SEQUENCE [LARGE SCALE GENOMIC DNA]</scope>
    <source>
        <strain evidence="2 4">RCEF 4871</strain>
    </source>
</reference>
<proteinExistence type="predicted"/>
<evidence type="ECO:0000313" key="2">
    <source>
        <dbReference type="EMBL" id="OAA41355.1"/>
    </source>
</evidence>
<dbReference type="InterPro" id="IPR011990">
    <property type="entry name" value="TPR-like_helical_dom_sf"/>
</dbReference>
<reference evidence="3" key="3">
    <citation type="journal article" date="2019" name="Microbiol. Resour. Announc.">
        <title>Genome Sequence of Metarhizium rileyi, a Microbial Control Agent for Lepidoptera.</title>
        <authorList>
            <person name="Binneck E."/>
            <person name="Lastra C.C.L."/>
            <person name="Sosa-Gomez D.R."/>
        </authorList>
    </citation>
    <scope>NUCLEOTIDE SEQUENCE</scope>
    <source>
        <strain evidence="3">Cep018-CH2</strain>
    </source>
</reference>
<dbReference type="OMA" id="HRCGCRA"/>
<accession>A0A5C6G9C6</accession>
<comment type="caution">
    <text evidence="2">The sequence shown here is derived from an EMBL/GenBank/DDBJ whole genome shotgun (WGS) entry which is preliminary data.</text>
</comment>
<evidence type="ECO:0000313" key="3">
    <source>
        <dbReference type="EMBL" id="TWU74104.1"/>
    </source>
</evidence>
<dbReference type="EMBL" id="AZHC01000016">
    <property type="protein sequence ID" value="OAA41355.1"/>
    <property type="molecule type" value="Genomic_DNA"/>
</dbReference>
<organism evidence="2 4">
    <name type="scientific">Metarhizium rileyi (strain RCEF 4871)</name>
    <name type="common">Nomuraea rileyi</name>
    <dbReference type="NCBI Taxonomy" id="1649241"/>
    <lineage>
        <taxon>Eukaryota</taxon>
        <taxon>Fungi</taxon>
        <taxon>Dikarya</taxon>
        <taxon>Ascomycota</taxon>
        <taxon>Pezizomycotina</taxon>
        <taxon>Sordariomycetes</taxon>
        <taxon>Hypocreomycetidae</taxon>
        <taxon>Hypocreales</taxon>
        <taxon>Clavicipitaceae</taxon>
        <taxon>Metarhizium</taxon>
    </lineage>
</organism>
<dbReference type="STRING" id="1081105.A0A167CMB2"/>
<accession>A0A167CMB2</accession>
<dbReference type="AlphaFoldDB" id="A0A167CMB2"/>
<dbReference type="EMBL" id="SBHS01000013">
    <property type="protein sequence ID" value="TWU74104.1"/>
    <property type="molecule type" value="Genomic_DNA"/>
</dbReference>
<dbReference type="Proteomes" id="UP000317257">
    <property type="component" value="Unassembled WGS sequence"/>
</dbReference>
<gene>
    <name evidence="3" type="ORF">ED733_004851</name>
    <name evidence="2" type="ORF">NOR_05433</name>
</gene>
<evidence type="ECO:0008006" key="6">
    <source>
        <dbReference type="Google" id="ProtNLM"/>
    </source>
</evidence>
<dbReference type="Gene3D" id="1.25.40.10">
    <property type="entry name" value="Tetratricopeptide repeat domain"/>
    <property type="match status" value="1"/>
</dbReference>
<reference evidence="5" key="2">
    <citation type="submission" date="2018-12" db="EMBL/GenBank/DDBJ databases">
        <title>The complete genome of Metarhizium rileyi, a key fungal pathogen of Lepidoptera.</title>
        <authorList>
            <person name="Binneck E."/>
            <person name="Lastra C.C.L."/>
            <person name="Sosa-Gomez D.R."/>
        </authorList>
    </citation>
    <scope>NUCLEOTIDE SEQUENCE [LARGE SCALE GENOMIC DNA]</scope>
    <source>
        <strain evidence="5">Cep018-CH2</strain>
    </source>
</reference>
<evidence type="ECO:0000313" key="5">
    <source>
        <dbReference type="Proteomes" id="UP000317257"/>
    </source>
</evidence>
<protein>
    <recommendedName>
        <fullName evidence="6">Pentatricopeptide repeat domain-containing protein</fullName>
    </recommendedName>
</protein>
<evidence type="ECO:0000256" key="1">
    <source>
        <dbReference type="SAM" id="Coils"/>
    </source>
</evidence>